<comment type="caution">
    <text evidence="1">The sequence shown here is derived from an EMBL/GenBank/DDBJ whole genome shotgun (WGS) entry which is preliminary data.</text>
</comment>
<dbReference type="OrthoDB" id="7778040at2"/>
<evidence type="ECO:0000313" key="2">
    <source>
        <dbReference type="Proteomes" id="UP000289708"/>
    </source>
</evidence>
<reference evidence="1 2" key="1">
    <citation type="submission" date="2018-12" db="EMBL/GenBank/DDBJ databases">
        <title>bacterium Hansschlegelia zhihuaiae S113.</title>
        <authorList>
            <person name="He J."/>
        </authorList>
    </citation>
    <scope>NUCLEOTIDE SEQUENCE [LARGE SCALE GENOMIC DNA]</scope>
    <source>
        <strain evidence="1 2">S 113</strain>
    </source>
</reference>
<name>A0A4Q0ME83_9HYPH</name>
<dbReference type="EMBL" id="RYFI01000015">
    <property type="protein sequence ID" value="RXF71453.1"/>
    <property type="molecule type" value="Genomic_DNA"/>
</dbReference>
<dbReference type="Proteomes" id="UP000289708">
    <property type="component" value="Unassembled WGS sequence"/>
</dbReference>
<gene>
    <name evidence="1" type="ORF">EK403_15375</name>
</gene>
<organism evidence="1 2">
    <name type="scientific">Hansschlegelia zhihuaiae</name>
    <dbReference type="NCBI Taxonomy" id="405005"/>
    <lineage>
        <taxon>Bacteria</taxon>
        <taxon>Pseudomonadati</taxon>
        <taxon>Pseudomonadota</taxon>
        <taxon>Alphaproteobacteria</taxon>
        <taxon>Hyphomicrobiales</taxon>
        <taxon>Methylopilaceae</taxon>
        <taxon>Hansschlegelia</taxon>
    </lineage>
</organism>
<keyword evidence="2" id="KW-1185">Reference proteome</keyword>
<protein>
    <submittedName>
        <fullName evidence="1">Uncharacterized protein</fullName>
    </submittedName>
</protein>
<accession>A0A4Q0ME83</accession>
<dbReference type="AlphaFoldDB" id="A0A4Q0ME83"/>
<evidence type="ECO:0000313" key="1">
    <source>
        <dbReference type="EMBL" id="RXF71453.1"/>
    </source>
</evidence>
<sequence>MPPMRFRFRRGRVTVDDGQSAGAACLVEFDDGVTVIAAWDHAGDAIQLSVPAYRTAKGPRVLSRRWRTAQSDDGSWRSERIW</sequence>
<proteinExistence type="predicted"/>